<proteinExistence type="predicted"/>
<dbReference type="AlphaFoldDB" id="A0A174QG66"/>
<dbReference type="SUPFAM" id="SSF63829">
    <property type="entry name" value="Calcium-dependent phosphotriesterase"/>
    <property type="match status" value="1"/>
</dbReference>
<organism evidence="1 2">
    <name type="scientific">Anaerotruncus colihominis</name>
    <dbReference type="NCBI Taxonomy" id="169435"/>
    <lineage>
        <taxon>Bacteria</taxon>
        <taxon>Bacillati</taxon>
        <taxon>Bacillota</taxon>
        <taxon>Clostridia</taxon>
        <taxon>Eubacteriales</taxon>
        <taxon>Oscillospiraceae</taxon>
        <taxon>Anaerotruncus</taxon>
    </lineage>
</organism>
<dbReference type="RefSeq" id="WP_006877316.1">
    <property type="nucleotide sequence ID" value="NZ_CABIWA010000008.1"/>
</dbReference>
<gene>
    <name evidence="1" type="ORF">ERS852551_01732</name>
</gene>
<dbReference type="Proteomes" id="UP000095765">
    <property type="component" value="Unassembled WGS sequence"/>
</dbReference>
<dbReference type="GeneID" id="72462851"/>
<protein>
    <submittedName>
        <fullName evidence="1">Uncharacterized protein</fullName>
    </submittedName>
</protein>
<name>A0A174QG66_9FIRM</name>
<evidence type="ECO:0000313" key="2">
    <source>
        <dbReference type="Proteomes" id="UP000095765"/>
    </source>
</evidence>
<sequence>MIEKTFLNPTTNKQWRIEIDGHTIRTCLNGGKVKEILCDSAFQVRSKAASAMMGQMRKGFVYQNRDAAVGQARCHRFVGKDSNGFMPLAASPARDDFFLTRVVGDFEDETLYHFDGSGESLETVSLGAKRMTYEQVLCSNDTLLLNNSYLLQQFSLRTHEVTPFANKKNSMKTMLDVSGDLALWYTGEEIVVFAFGSNTKVWRETVKCKKSKDPNFAYYCFGMLSPRQSKAVYRVTEGEYVLVDLKSAQKVVIPNAGWHPFFSPDDQCFSVGGRFYLTQTGEEIANPFPFSVRQGLNFSDTCMVRTRGSLMAVQQDRGSSPIELWDTGSGQLLASIDDPFVVRQVNFAFTQSGLVLHTDYGAMSIYSCAL</sequence>
<dbReference type="EMBL" id="CZBE01000010">
    <property type="protein sequence ID" value="CUP72292.1"/>
    <property type="molecule type" value="Genomic_DNA"/>
</dbReference>
<evidence type="ECO:0000313" key="1">
    <source>
        <dbReference type="EMBL" id="CUP72292.1"/>
    </source>
</evidence>
<accession>A0A174QG66</accession>
<dbReference type="OrthoDB" id="9149857at2"/>
<reference evidence="1 2" key="1">
    <citation type="submission" date="2015-09" db="EMBL/GenBank/DDBJ databases">
        <authorList>
            <consortium name="Pathogen Informatics"/>
        </authorList>
    </citation>
    <scope>NUCLEOTIDE SEQUENCE [LARGE SCALE GENOMIC DNA]</scope>
    <source>
        <strain evidence="1 2">2789STDY5834939</strain>
    </source>
</reference>